<dbReference type="Proteomes" id="UP000054282">
    <property type="component" value="Unassembled WGS sequence"/>
</dbReference>
<name>A0A0L7M9Z5_PLAF4</name>
<dbReference type="KEGG" id="pfd:PFDG_05196"/>
<accession>A0A0L7M9Z5</accession>
<protein>
    <submittedName>
        <fullName evidence="2">Uncharacterized protein</fullName>
    </submittedName>
</protein>
<reference evidence="3" key="1">
    <citation type="submission" date="2006-09" db="EMBL/GenBank/DDBJ databases">
        <title>Annotation of Plasmodium falciparum Dd2.</title>
        <authorList>
            <consortium name="The Broad Institute Genome Sequencing Platform"/>
            <person name="Volkman S.K."/>
            <person name="Neafsey D.E."/>
            <person name="Dash A.P."/>
            <person name="Chitnis C.E."/>
            <person name="Hartl D.L."/>
            <person name="Young S.K."/>
            <person name="Zeng Q."/>
            <person name="Koehrsen M."/>
            <person name="Alvarado L."/>
            <person name="Berlin A."/>
            <person name="Borenstein D."/>
            <person name="Chapman S.B."/>
            <person name="Chen Z."/>
            <person name="Engels R."/>
            <person name="Freedman E."/>
            <person name="Gellesch M."/>
            <person name="Goldberg J."/>
            <person name="Griggs A."/>
            <person name="Gujja S."/>
            <person name="Heilman E.R."/>
            <person name="Heiman D.I."/>
            <person name="Howarth C."/>
            <person name="Jen D."/>
            <person name="Larson L."/>
            <person name="Mehta T."/>
            <person name="Neiman D."/>
            <person name="Park D."/>
            <person name="Pearson M."/>
            <person name="Roberts A."/>
            <person name="Saif S."/>
            <person name="Shea T."/>
            <person name="Shenoy N."/>
            <person name="Sisk P."/>
            <person name="Stolte C."/>
            <person name="Sykes S."/>
            <person name="Walk T."/>
            <person name="White J."/>
            <person name="Yandava C."/>
            <person name="Haas B."/>
            <person name="Henn M.R."/>
            <person name="Nusbaum C."/>
            <person name="Birren B."/>
        </authorList>
    </citation>
    <scope>NUCLEOTIDE SEQUENCE [LARGE SCALE GENOMIC DNA]</scope>
</reference>
<feature type="compositionally biased region" description="Basic and acidic residues" evidence="1">
    <location>
        <begin position="7"/>
        <end position="18"/>
    </location>
</feature>
<evidence type="ECO:0000313" key="2">
    <source>
        <dbReference type="EMBL" id="KOB89646.1"/>
    </source>
</evidence>
<feature type="region of interest" description="Disordered" evidence="1">
    <location>
        <begin position="1"/>
        <end position="20"/>
    </location>
</feature>
<evidence type="ECO:0000313" key="3">
    <source>
        <dbReference type="Proteomes" id="UP000054282"/>
    </source>
</evidence>
<organism evidence="2 3">
    <name type="scientific">Plasmodium falciparum (isolate Dd2)</name>
    <dbReference type="NCBI Taxonomy" id="57267"/>
    <lineage>
        <taxon>Eukaryota</taxon>
        <taxon>Sar</taxon>
        <taxon>Alveolata</taxon>
        <taxon>Apicomplexa</taxon>
        <taxon>Aconoidasida</taxon>
        <taxon>Haemosporida</taxon>
        <taxon>Plasmodiidae</taxon>
        <taxon>Plasmodium</taxon>
        <taxon>Plasmodium (Laverania)</taxon>
    </lineage>
</organism>
<evidence type="ECO:0000256" key="1">
    <source>
        <dbReference type="SAM" id="MobiDB-lite"/>
    </source>
</evidence>
<gene>
    <name evidence="2" type="ORF">PFDG_05196</name>
</gene>
<reference evidence="3" key="2">
    <citation type="submission" date="2006-09" db="EMBL/GenBank/DDBJ databases">
        <title>The genome sequence of Plasmodium falciparum Dd2.</title>
        <authorList>
            <consortium name="The Broad Institute Genome Sequencing Platform"/>
            <person name="Birren B."/>
            <person name="Lander E."/>
            <person name="Galagan J."/>
            <person name="Nusbaum C."/>
            <person name="Devon K."/>
            <person name="Henn M."/>
            <person name="Jaffe D."/>
            <person name="Butler J."/>
            <person name="Alvarez P."/>
            <person name="Gnerre S."/>
            <person name="Grabherr M."/>
            <person name="Kleber M."/>
            <person name="Mauceli E."/>
            <person name="Brockman W."/>
            <person name="MacCallum I.A."/>
            <person name="Rounsley S."/>
            <person name="Young S."/>
            <person name="LaButti K."/>
            <person name="Pushparaj V."/>
            <person name="DeCaprio D."/>
            <person name="Crawford M."/>
            <person name="Koehrsen M."/>
            <person name="Engels R."/>
            <person name="Montgomery P."/>
            <person name="Pearson M."/>
            <person name="Howarth C."/>
            <person name="Larson L."/>
            <person name="Luoma S."/>
            <person name="White J."/>
            <person name="Kodira C."/>
            <person name="Zeng Q."/>
            <person name="O'Leary S."/>
            <person name="Yandava C."/>
            <person name="Alvarado L."/>
            <person name="Wirth D."/>
            <person name="Volkman S."/>
            <person name="Hartl D."/>
        </authorList>
    </citation>
    <scope>NUCLEOTIDE SEQUENCE [LARGE SCALE GENOMIC DNA]</scope>
</reference>
<dbReference type="EMBL" id="GG702845">
    <property type="protein sequence ID" value="KOB89646.1"/>
    <property type="molecule type" value="Genomic_DNA"/>
</dbReference>
<dbReference type="AlphaFoldDB" id="A0A0L7M9Z5"/>
<sequence length="62" mass="7259">MGSSRNKYNEKCGDKDDGSCSSNMCGKVRIPNLSTWRQQIDWQIFPESEEKKISEYFHIRIS</sequence>
<proteinExistence type="predicted"/>